<dbReference type="RefSeq" id="WP_190998810.1">
    <property type="nucleotide sequence ID" value="NZ_JACXSI010000031.1"/>
</dbReference>
<dbReference type="SUPFAM" id="SSF57997">
    <property type="entry name" value="Tropomyosin"/>
    <property type="match status" value="1"/>
</dbReference>
<dbReference type="InterPro" id="IPR027417">
    <property type="entry name" value="P-loop_NTPase"/>
</dbReference>
<sequence>MIPWRMRFAGIRDYGPTMLGMEGIDEHIMITGPNGSGKSTITFCMGAVLYSSKVEIEGLKSRNLLPEQIWKASIDLLFYNGGQQKIDAPPYIEFSLKIVQEPGQPIKKEFYISSGDVIDQWESIIKYTSGDRYNNFSAYRKDLQQKYKIDPDLFYLIWYQQEVNQFAVMHPEERFRIFSEMHGINKAQQNWEESMEKVKEAEITLQVADTNVKNHRTNLNLLRTERDRFRDNQKRLREGAQLSIEALLQLEQHYKLEIKRLDELLIELQEDIKEAEEHKAQWLIQLELQKEKLEDYKLEKEQNNESYEQENEVLEKLKTQEEEHLEEKVHLENELEEITEQQKLIRHTEEEVYQLLTALEQKQMETGEQFDQVRGQLQKQEANKQKNDERIAELRHQIERDHKLEAEHQKLLRQYESSHNVQRTIKQLEEAIEEHKNEKYEKTRMLNELQAEKQLLLEKRDLSKRQQESLSFFRSRNIKAYPLRELLELDAVADVKLENRFNAVKYTVFFEGKETTPPNDLYHVPLMNIIPEMYVNEIPELQVRVREQLSAELQPQALKALWWLQQFFHEKEVYIKDDVLYDSMGLRGPQERDKYILSEKAMFVRKQEVNKQIGLIVNRLEEISQLISNKTIHLQQLNSVIQRVKEAEAFITNLLEREQRVNDLQTELQRQQLLKDSKAELENQREQLLRLQIEQEQQHKQLQLEKEFYVKLGNRKEQYERLMKFKAELELIKQKINYSGNQLEILERQISHFDRKMKAEQKHIEDTEGQITGVQKNINSIERQARDCKEELDLTQQELIIMIGQLEELKAVIPELYEEFSSHYVAMDKFSERILKQQLQNGEIRFNSARTESNIDPAAEENFEKAEEEYNRLHREFQQSQILLESDKERTEQLKDQLETTINMRVLEIQKRFTAYMSQFQFQGEISWDSHEDKKGRTHFELFIKARKEGHRGTMEDVSIKARGGRVGKGVSGGEESLSSLLFALALLQNLEISPGFIVLDEFDSALDEERKSKVFDLYVHELKRKLIILTPKSHEEAYINRFRKAFIIDHNPAIPKSKVIGVKMK</sequence>
<dbReference type="CDD" id="cd00267">
    <property type="entry name" value="ABC_ATPase"/>
    <property type="match status" value="1"/>
</dbReference>
<dbReference type="PANTHER" id="PTHR43977">
    <property type="entry name" value="STRUCTURAL MAINTENANCE OF CHROMOSOMES PROTEIN 3"/>
    <property type="match status" value="1"/>
</dbReference>
<dbReference type="AlphaFoldDB" id="A0A927CX58"/>
<reference evidence="2" key="1">
    <citation type="submission" date="2020-09" db="EMBL/GenBank/DDBJ databases">
        <title>Bacillus faecalis sp. nov., a moderately halophilic bacterium isolated from cow faeces.</title>
        <authorList>
            <person name="Jiang L."/>
            <person name="Lee J."/>
        </authorList>
    </citation>
    <scope>NUCLEOTIDE SEQUENCE</scope>
    <source>
        <strain evidence="2">AGMB 02131</strain>
    </source>
</reference>
<protein>
    <submittedName>
        <fullName evidence="2">AAA family ATPase</fullName>
    </submittedName>
</protein>
<dbReference type="Proteomes" id="UP000602076">
    <property type="component" value="Unassembled WGS sequence"/>
</dbReference>
<organism evidence="2 3">
    <name type="scientific">Peribacillus faecalis</name>
    <dbReference type="NCBI Taxonomy" id="2772559"/>
    <lineage>
        <taxon>Bacteria</taxon>
        <taxon>Bacillati</taxon>
        <taxon>Bacillota</taxon>
        <taxon>Bacilli</taxon>
        <taxon>Bacillales</taxon>
        <taxon>Bacillaceae</taxon>
        <taxon>Peribacillus</taxon>
    </lineage>
</organism>
<gene>
    <name evidence="2" type="ORF">IEO70_13040</name>
</gene>
<dbReference type="SUPFAM" id="SSF52540">
    <property type="entry name" value="P-loop containing nucleoside triphosphate hydrolases"/>
    <property type="match status" value="2"/>
</dbReference>
<evidence type="ECO:0000313" key="3">
    <source>
        <dbReference type="Proteomes" id="UP000602076"/>
    </source>
</evidence>
<name>A0A927CX58_9BACI</name>
<comment type="caution">
    <text evidence="2">The sequence shown here is derived from an EMBL/GenBank/DDBJ whole genome shotgun (WGS) entry which is preliminary data.</text>
</comment>
<feature type="coiled-coil region" evidence="1">
    <location>
        <begin position="654"/>
        <end position="798"/>
    </location>
</feature>
<accession>A0A927CX58</accession>
<dbReference type="Gene3D" id="3.40.50.300">
    <property type="entry name" value="P-loop containing nucleotide triphosphate hydrolases"/>
    <property type="match status" value="2"/>
</dbReference>
<evidence type="ECO:0000256" key="1">
    <source>
        <dbReference type="SAM" id="Coils"/>
    </source>
</evidence>
<dbReference type="EMBL" id="JACXSI010000031">
    <property type="protein sequence ID" value="MBD3109273.1"/>
    <property type="molecule type" value="Genomic_DNA"/>
</dbReference>
<feature type="coiled-coil region" evidence="1">
    <location>
        <begin position="184"/>
        <end position="351"/>
    </location>
</feature>
<evidence type="ECO:0000313" key="2">
    <source>
        <dbReference type="EMBL" id="MBD3109273.1"/>
    </source>
</evidence>
<proteinExistence type="predicted"/>
<feature type="coiled-coil region" evidence="1">
    <location>
        <begin position="856"/>
        <end position="883"/>
    </location>
</feature>
<keyword evidence="1" id="KW-0175">Coiled coil</keyword>
<keyword evidence="3" id="KW-1185">Reference proteome</keyword>
<feature type="coiled-coil region" evidence="1">
    <location>
        <begin position="377"/>
        <end position="466"/>
    </location>
</feature>